<dbReference type="InterPro" id="IPR039935">
    <property type="entry name" value="YML079W-like"/>
</dbReference>
<dbReference type="PANTHER" id="PTHR33387">
    <property type="entry name" value="RMLC-LIKE JELLY ROLL FOLD PROTEIN"/>
    <property type="match status" value="1"/>
</dbReference>
<accession>A0A6B1D6B0</accession>
<dbReference type="SUPFAM" id="SSF51182">
    <property type="entry name" value="RmlC-like cupins"/>
    <property type="match status" value="1"/>
</dbReference>
<dbReference type="Pfam" id="PF06172">
    <property type="entry name" value="Cupin_5"/>
    <property type="match status" value="1"/>
</dbReference>
<sequence length="173" mass="19588">MRSMDLAAADIIRLFDLKPLPVEGGYYRETYTGDLQLPASVLPPSIRSERPVKSVILYLLTAETQSRLHRLETDEVWHFYLGDRVDLHVFGTEIDYTQIALGHDLLDGQTVQAVVPAHNWFGARLQSGGRWALMACSLAPAYSDEDFSLPDDAEFDDLLTRFPCQRAVLHQLR</sequence>
<feature type="domain" description="DUF985" evidence="1">
    <location>
        <begin position="10"/>
        <end position="149"/>
    </location>
</feature>
<dbReference type="EMBL" id="VXMH01000055">
    <property type="protein sequence ID" value="MYC95470.1"/>
    <property type="molecule type" value="Genomic_DNA"/>
</dbReference>
<evidence type="ECO:0000313" key="2">
    <source>
        <dbReference type="EMBL" id="MYC95470.1"/>
    </source>
</evidence>
<proteinExistence type="predicted"/>
<evidence type="ECO:0000259" key="1">
    <source>
        <dbReference type="Pfam" id="PF06172"/>
    </source>
</evidence>
<organism evidence="2">
    <name type="scientific">Caldilineaceae bacterium SB0661_bin_32</name>
    <dbReference type="NCBI Taxonomy" id="2605255"/>
    <lineage>
        <taxon>Bacteria</taxon>
        <taxon>Bacillati</taxon>
        <taxon>Chloroflexota</taxon>
        <taxon>Caldilineae</taxon>
        <taxon>Caldilineales</taxon>
        <taxon>Caldilineaceae</taxon>
    </lineage>
</organism>
<dbReference type="InterPro" id="IPR009327">
    <property type="entry name" value="Cupin_DUF985"/>
</dbReference>
<protein>
    <submittedName>
        <fullName evidence="2">Cupin domain-containing protein</fullName>
    </submittedName>
</protein>
<dbReference type="InterPro" id="IPR011051">
    <property type="entry name" value="RmlC_Cupin_sf"/>
</dbReference>
<gene>
    <name evidence="2" type="ORF">F4X14_10910</name>
</gene>
<dbReference type="PANTHER" id="PTHR33387:SF3">
    <property type="entry name" value="DUF985 DOMAIN-CONTAINING PROTEIN"/>
    <property type="match status" value="1"/>
</dbReference>
<reference evidence="2" key="1">
    <citation type="submission" date="2019-09" db="EMBL/GenBank/DDBJ databases">
        <title>Characterisation of the sponge microbiome using genome-centric metagenomics.</title>
        <authorList>
            <person name="Engelberts J.P."/>
            <person name="Robbins S.J."/>
            <person name="De Goeij J.M."/>
            <person name="Aranda M."/>
            <person name="Bell S.C."/>
            <person name="Webster N.S."/>
        </authorList>
    </citation>
    <scope>NUCLEOTIDE SEQUENCE</scope>
    <source>
        <strain evidence="2">SB0661_bin_32</strain>
    </source>
</reference>
<dbReference type="Gene3D" id="2.60.120.10">
    <property type="entry name" value="Jelly Rolls"/>
    <property type="match status" value="1"/>
</dbReference>
<dbReference type="AlphaFoldDB" id="A0A6B1D6B0"/>
<comment type="caution">
    <text evidence="2">The sequence shown here is derived from an EMBL/GenBank/DDBJ whole genome shotgun (WGS) entry which is preliminary data.</text>
</comment>
<dbReference type="CDD" id="cd06121">
    <property type="entry name" value="cupin_YML079wp"/>
    <property type="match status" value="1"/>
</dbReference>
<name>A0A6B1D6B0_9CHLR</name>
<dbReference type="InterPro" id="IPR014710">
    <property type="entry name" value="RmlC-like_jellyroll"/>
</dbReference>